<dbReference type="Proteomes" id="UP000678499">
    <property type="component" value="Unassembled WGS sequence"/>
</dbReference>
<reference evidence="2" key="1">
    <citation type="submission" date="2020-11" db="EMBL/GenBank/DDBJ databases">
        <authorList>
            <person name="Tran Van P."/>
        </authorList>
    </citation>
    <scope>NUCLEOTIDE SEQUENCE</scope>
</reference>
<feature type="compositionally biased region" description="Basic and acidic residues" evidence="1">
    <location>
        <begin position="44"/>
        <end position="63"/>
    </location>
</feature>
<feature type="compositionally biased region" description="Low complexity" evidence="1">
    <location>
        <begin position="411"/>
        <end position="427"/>
    </location>
</feature>
<feature type="compositionally biased region" description="Polar residues" evidence="1">
    <location>
        <begin position="428"/>
        <end position="437"/>
    </location>
</feature>
<protein>
    <submittedName>
        <fullName evidence="2">Uncharacterized protein</fullName>
    </submittedName>
</protein>
<accession>A0A7R9BK28</accession>
<proteinExistence type="predicted"/>
<keyword evidence="3" id="KW-1185">Reference proteome</keyword>
<feature type="region of interest" description="Disordered" evidence="1">
    <location>
        <begin position="1"/>
        <end position="63"/>
    </location>
</feature>
<sequence length="539" mass="60552">MGTKGKFVEVSKRSSDVGHSENILSLLPHLQRASKKFPTSSRIGRKEDVPNTDRRTTGDDAEQRLLQHPDLTKGNERWGDTYPPFDPEIEKIRLPNEVKIDAYNAPTSYASPSSYGPPPPTRIRNTNYGPPPAPPRPYHHGPTSSSAGIHYRPPPAPLSPPRPIDDHYHEHQHCHFHKHVSAKHHPLWHHMWKMWKLGKEHGRVTAHHLAKAFKSKLLHHPHLITPPVVHHHVHKHEHEHLHHHPPRGVPSVTVDVVPAYPVKHRDPVLDYDGWIPSSGDPFITSPGSIGYYAPPRRDSVFDYGFNLLDMVRQRKRNPYATRYRYYGQPEIWPGQPGIVHHSVTHRRRVEETPHRRILKTPTGQAIHTESLIEHHQPGYKLHESSTNNVQTGGFDFVQVRSAEGAELRNDTTISSSTAIAATNTPSTEDFNATSNPSEHSRGSSSQQQGKRVSFATRTKTEPVPAVQPIIVPPIAEVVFTNNADDPGRRDVEEVTAKSEVVQHQTNNVFFPELQASAGGRITSNIPKKLVMIASSDGSK</sequence>
<name>A0A7R9BK28_9CRUS</name>
<feature type="region of interest" description="Disordered" evidence="1">
    <location>
        <begin position="105"/>
        <end position="147"/>
    </location>
</feature>
<feature type="region of interest" description="Disordered" evidence="1">
    <location>
        <begin position="407"/>
        <end position="460"/>
    </location>
</feature>
<dbReference type="EMBL" id="CAJPEX010000460">
    <property type="protein sequence ID" value="CAG0915834.1"/>
    <property type="molecule type" value="Genomic_DNA"/>
</dbReference>
<dbReference type="AlphaFoldDB" id="A0A7R9BK28"/>
<evidence type="ECO:0000313" key="3">
    <source>
        <dbReference type="Proteomes" id="UP000678499"/>
    </source>
</evidence>
<dbReference type="EMBL" id="OA882497">
    <property type="protein sequence ID" value="CAD7275682.1"/>
    <property type="molecule type" value="Genomic_DNA"/>
</dbReference>
<organism evidence="2">
    <name type="scientific">Notodromas monacha</name>
    <dbReference type="NCBI Taxonomy" id="399045"/>
    <lineage>
        <taxon>Eukaryota</taxon>
        <taxon>Metazoa</taxon>
        <taxon>Ecdysozoa</taxon>
        <taxon>Arthropoda</taxon>
        <taxon>Crustacea</taxon>
        <taxon>Oligostraca</taxon>
        <taxon>Ostracoda</taxon>
        <taxon>Podocopa</taxon>
        <taxon>Podocopida</taxon>
        <taxon>Cypridocopina</taxon>
        <taxon>Cypridoidea</taxon>
        <taxon>Cyprididae</taxon>
        <taxon>Notodromas</taxon>
    </lineage>
</organism>
<evidence type="ECO:0000256" key="1">
    <source>
        <dbReference type="SAM" id="MobiDB-lite"/>
    </source>
</evidence>
<feature type="compositionally biased region" description="Basic and acidic residues" evidence="1">
    <location>
        <begin position="1"/>
        <end position="19"/>
    </location>
</feature>
<gene>
    <name evidence="2" type="ORF">NMOB1V02_LOCUS3471</name>
</gene>
<evidence type="ECO:0000313" key="2">
    <source>
        <dbReference type="EMBL" id="CAD7275682.1"/>
    </source>
</evidence>
<feature type="compositionally biased region" description="Low complexity" evidence="1">
    <location>
        <begin position="105"/>
        <end position="114"/>
    </location>
</feature>